<name>A0A4Y7TTU6_COPMI</name>
<dbReference type="SUPFAM" id="SSF55874">
    <property type="entry name" value="ATPase domain of HSP90 chaperone/DNA topoisomerase II/histidine kinase"/>
    <property type="match status" value="1"/>
</dbReference>
<dbReference type="Pfam" id="PF12449">
    <property type="entry name" value="DUF3684"/>
    <property type="match status" value="1"/>
</dbReference>
<dbReference type="PANTHER" id="PTHR47839:SF1">
    <property type="entry name" value="DOMAIN PROTEIN, PUTATIVE (AFU_ORTHOLOGUE AFUA_6G04830)-RELATED"/>
    <property type="match status" value="1"/>
</dbReference>
<dbReference type="Pfam" id="PF25794">
    <property type="entry name" value="SACS"/>
    <property type="match status" value="1"/>
</dbReference>
<dbReference type="Proteomes" id="UP000298030">
    <property type="component" value="Unassembled WGS sequence"/>
</dbReference>
<evidence type="ECO:0000256" key="1">
    <source>
        <dbReference type="SAM" id="MobiDB-lite"/>
    </source>
</evidence>
<comment type="caution">
    <text evidence="3">The sequence shown here is derived from an EMBL/GenBank/DDBJ whole genome shotgun (WGS) entry which is preliminary data.</text>
</comment>
<gene>
    <name evidence="3" type="ORF">FA13DRAFT_1810087</name>
</gene>
<accession>A0A4Y7TTU6</accession>
<feature type="domain" description="Sacsin/Nov" evidence="2">
    <location>
        <begin position="23"/>
        <end position="144"/>
    </location>
</feature>
<sequence length="1672" mass="186886">MASRDALWESGHDETVEVNQRALIDKVLARYSGEFTVFRELLQNSDDARSEEVEIVFETKPVDPEARIISQATGGPLPDLKTVLVHRWKFRNNGVIFRDEDWSRLKKIAEGNPDEEKIGAFGVGFYSLFSVTDDPWVTSGEQWMAFYWKGGKDQLYARRGNLPADAEGKEWTMFDMPLREPAPMPVPFDLIRFLTSSITFMTHLRRISVFLDDKRLARLEKSAGESQLLAVPRGVNPRTEHGIMTISNIRSTPLHIRAEVLKWVYSLGSEKKRVIKMPDIAKVAKPSIQGLFSSIFGGFSGSSTPQRTVTPLPVTEPEPEMDLLTVNQSSVSLTIFSAEVTTKLDKKFTAALHRSTKKEPPSRLRCELIYTGKSEYDASMQEDAKFPSSTGSIFQGLRADIEGVGSTRVFIGHSTAQTTGIGGHMASRFIPTVERESIDFMDRNITVWNKELLHVGGALARSAYEYELQDIKSMWNKLPPPTDALADEQKALIHRSIHALKFFTFHTSTPSAEVSQLLETSFFSCSSSSNFPILSSQGVLNCADIRMPDPSLSTFVKNLPVIPQELILDAAPMLAVLQSRGLIKAITFDDVLKELNSRPLSSLEMVSCLKWWMQISSEWKGDRNRLIQVQRTLINASILSATTDKGEEKLTQLSSIQTYLAPKSIIPVGSPLPEHILPLQVSKELDTTALEAVFGWSELSIIDWLSHLCSLQGKVGNAEFDITVSAPWSERVLGVLSRGWPALPAQSKDRITTILKDKTCVPTSGGMKMPEQSYFATVNIFQDLPVVTLPSGNNVRGPMERFLQALGVRKHVELQVLFNRMVKTNQWTVAELMKYLASIRSTLSEEELLRLRNTAAFSRELTQDDPDGLPNRYQARQLYEPLDIFRKLKLPVLDWGQKVKWRGSSDEAKLLFDLGLERSPPLGTIISLCTDQDAEIRNAALHYLLDNASTKYQGYDAHDFENLAYIPTSRDGKGLSGHAKGSKDAEKLQVHAHPSPNQLLQLLRNRPPKDIAEARKWFPVISTRLSDFSNSNLHDLSQIPFVPTPSGRLQPSQCYIGAQSTNSIHSALFTFVEFGSIGNSFLMACGAKQEPSIEEIAKVLLESPAKYYKLCGDPERYLQELRNLAVNLKQISGATITRMKRSPMLLGMQFKPRGDKKVEDVDDDEWDATYGLKKAEEIVMVDDTNTYQAFKDILWTAPQEDLIEVLYHTLGSRKLSVHVKEEYQTTAEIPSSKRSAEIHELVLERLPLFLYEHTHSRTRVSMTWLSNPSNFVVKTFGKLAVQRQLRFGDLRMTKSHEVSAIAKRVGSGPIQLWVAGNTQVDMYDVAMSLNKQLFDTPKANDALLLMTILSTDLRSLKRRGYNVNRILKQKAAALPPAATPPVLPQDPSIVKPPVSLSGPSVSRTTNALNGPPPPLPPKPDSTQPQFPADAQHPTPWKMAGDWLNKAKDTIQQSTRGPIPGAFPGLIPSDSQPIVDPPPPVKRSPSGPSATPTNVISHNIDLAVKACKRESGDVLQTRQSMHEVKETLNESYCDVSGQAENLKLAGEMDVSKTFLGDNQVALARFIHVLLPLSKVYDLPQSTLHIFYDATGGLIAFNRNASLFMNFRFYQQWHDAEVKTGQLNNAYISWYFTLAHEIAHNLVQPHNSEHEFYFSAICEKYLMDLGRLLSANSN</sequence>
<dbReference type="InterPro" id="IPR022155">
    <property type="entry name" value="DUF3684"/>
</dbReference>
<dbReference type="OrthoDB" id="10031156at2759"/>
<feature type="region of interest" description="Disordered" evidence="1">
    <location>
        <begin position="1375"/>
        <end position="1439"/>
    </location>
</feature>
<proteinExistence type="predicted"/>
<dbReference type="STRING" id="71717.A0A4Y7TTU6"/>
<dbReference type="PANTHER" id="PTHR47839">
    <property type="entry name" value="DOMAIN PROTEIN, PUTATIVE (AFU_ORTHOLOGUE AFUA_6G04830)-RELATED"/>
    <property type="match status" value="1"/>
</dbReference>
<protein>
    <recommendedName>
        <fullName evidence="2">Sacsin/Nov domain-containing protein</fullName>
    </recommendedName>
</protein>
<reference evidence="3 4" key="1">
    <citation type="journal article" date="2019" name="Nat. Ecol. Evol.">
        <title>Megaphylogeny resolves global patterns of mushroom evolution.</title>
        <authorList>
            <person name="Varga T."/>
            <person name="Krizsan K."/>
            <person name="Foldi C."/>
            <person name="Dima B."/>
            <person name="Sanchez-Garcia M."/>
            <person name="Sanchez-Ramirez S."/>
            <person name="Szollosi G.J."/>
            <person name="Szarkandi J.G."/>
            <person name="Papp V."/>
            <person name="Albert L."/>
            <person name="Andreopoulos W."/>
            <person name="Angelini C."/>
            <person name="Antonin V."/>
            <person name="Barry K.W."/>
            <person name="Bougher N.L."/>
            <person name="Buchanan P."/>
            <person name="Buyck B."/>
            <person name="Bense V."/>
            <person name="Catcheside P."/>
            <person name="Chovatia M."/>
            <person name="Cooper J."/>
            <person name="Damon W."/>
            <person name="Desjardin D."/>
            <person name="Finy P."/>
            <person name="Geml J."/>
            <person name="Haridas S."/>
            <person name="Hughes K."/>
            <person name="Justo A."/>
            <person name="Karasinski D."/>
            <person name="Kautmanova I."/>
            <person name="Kiss B."/>
            <person name="Kocsube S."/>
            <person name="Kotiranta H."/>
            <person name="LaButti K.M."/>
            <person name="Lechner B.E."/>
            <person name="Liimatainen K."/>
            <person name="Lipzen A."/>
            <person name="Lukacs Z."/>
            <person name="Mihaltcheva S."/>
            <person name="Morgado L.N."/>
            <person name="Niskanen T."/>
            <person name="Noordeloos M.E."/>
            <person name="Ohm R.A."/>
            <person name="Ortiz-Santana B."/>
            <person name="Ovrebo C."/>
            <person name="Racz N."/>
            <person name="Riley R."/>
            <person name="Savchenko A."/>
            <person name="Shiryaev A."/>
            <person name="Soop K."/>
            <person name="Spirin V."/>
            <person name="Szebenyi C."/>
            <person name="Tomsovsky M."/>
            <person name="Tulloss R.E."/>
            <person name="Uehling J."/>
            <person name="Grigoriev I.V."/>
            <person name="Vagvolgyi C."/>
            <person name="Papp T."/>
            <person name="Martin F.M."/>
            <person name="Miettinen O."/>
            <person name="Hibbett D.S."/>
            <person name="Nagy L.G."/>
        </authorList>
    </citation>
    <scope>NUCLEOTIDE SEQUENCE [LARGE SCALE GENOMIC DNA]</scope>
    <source>
        <strain evidence="3 4">FP101781</strain>
    </source>
</reference>
<keyword evidence="4" id="KW-1185">Reference proteome</keyword>
<dbReference type="InterPro" id="IPR036890">
    <property type="entry name" value="HATPase_C_sf"/>
</dbReference>
<dbReference type="EMBL" id="QPFP01000004">
    <property type="protein sequence ID" value="TEB37600.1"/>
    <property type="molecule type" value="Genomic_DNA"/>
</dbReference>
<evidence type="ECO:0000313" key="4">
    <source>
        <dbReference type="Proteomes" id="UP000298030"/>
    </source>
</evidence>
<organism evidence="3 4">
    <name type="scientific">Coprinellus micaceus</name>
    <name type="common">Glistening ink-cap mushroom</name>
    <name type="synonym">Coprinus micaceus</name>
    <dbReference type="NCBI Taxonomy" id="71717"/>
    <lineage>
        <taxon>Eukaryota</taxon>
        <taxon>Fungi</taxon>
        <taxon>Dikarya</taxon>
        <taxon>Basidiomycota</taxon>
        <taxon>Agaricomycotina</taxon>
        <taxon>Agaricomycetes</taxon>
        <taxon>Agaricomycetidae</taxon>
        <taxon>Agaricales</taxon>
        <taxon>Agaricineae</taxon>
        <taxon>Psathyrellaceae</taxon>
        <taxon>Coprinellus</taxon>
    </lineage>
</organism>
<feature type="region of interest" description="Disordered" evidence="1">
    <location>
        <begin position="1468"/>
        <end position="1493"/>
    </location>
</feature>
<evidence type="ECO:0000259" key="2">
    <source>
        <dbReference type="Pfam" id="PF25794"/>
    </source>
</evidence>
<dbReference type="InterPro" id="IPR058210">
    <property type="entry name" value="SACS/Nov_dom"/>
</dbReference>
<dbReference type="Gene3D" id="3.30.565.10">
    <property type="entry name" value="Histidine kinase-like ATPase, C-terminal domain"/>
    <property type="match status" value="1"/>
</dbReference>
<feature type="compositionally biased region" description="Polar residues" evidence="1">
    <location>
        <begin position="1397"/>
        <end position="1408"/>
    </location>
</feature>
<evidence type="ECO:0000313" key="3">
    <source>
        <dbReference type="EMBL" id="TEB37600.1"/>
    </source>
</evidence>
<feature type="compositionally biased region" description="Pro residues" evidence="1">
    <location>
        <begin position="1410"/>
        <end position="1419"/>
    </location>
</feature>